<dbReference type="EMBL" id="RCMK01000866">
    <property type="protein sequence ID" value="KAG2909512.1"/>
    <property type="molecule type" value="Genomic_DNA"/>
</dbReference>
<dbReference type="OrthoDB" id="128105at2759"/>
<evidence type="ECO:0000313" key="6">
    <source>
        <dbReference type="EMBL" id="RAW22498.1"/>
    </source>
</evidence>
<evidence type="ECO:0000313" key="7">
    <source>
        <dbReference type="Proteomes" id="UP000251314"/>
    </source>
</evidence>
<dbReference type="Proteomes" id="UP000251314">
    <property type="component" value="Unassembled WGS sequence"/>
</dbReference>
<dbReference type="EMBL" id="MJFZ01001297">
    <property type="protein sequence ID" value="RAW22498.1"/>
    <property type="molecule type" value="Genomic_DNA"/>
</dbReference>
<evidence type="ECO:0000313" key="5">
    <source>
        <dbReference type="EMBL" id="KAG3207582.1"/>
    </source>
</evidence>
<dbReference type="Proteomes" id="UP000697107">
    <property type="component" value="Unassembled WGS sequence"/>
</dbReference>
<gene>
    <name evidence="6" type="ORF">PC110_g21065</name>
    <name evidence="1" type="ORF">PC113_g18918</name>
    <name evidence="2" type="ORF">PC115_g18410</name>
    <name evidence="3" type="ORF">PC117_g19630</name>
    <name evidence="4" type="ORF">PC118_g18444</name>
    <name evidence="5" type="ORF">PC129_g21378</name>
</gene>
<keyword evidence="7" id="KW-1185">Reference proteome</keyword>
<dbReference type="AlphaFoldDB" id="A0A329RGT5"/>
<name>A0A329RGT5_9STRA</name>
<dbReference type="EMBL" id="RCMG01000926">
    <property type="protein sequence ID" value="KAG2841969.1"/>
    <property type="molecule type" value="Genomic_DNA"/>
</dbReference>
<dbReference type="Proteomes" id="UP000774804">
    <property type="component" value="Unassembled WGS sequence"/>
</dbReference>
<evidence type="ECO:0008006" key="8">
    <source>
        <dbReference type="Google" id="ProtNLM"/>
    </source>
</evidence>
<dbReference type="PANTHER" id="PTHR11439:SF440">
    <property type="entry name" value="INTEGRASE CATALYTIC DOMAIN-CONTAINING PROTEIN"/>
    <property type="match status" value="1"/>
</dbReference>
<dbReference type="VEuPathDB" id="FungiDB:PC110_g21065"/>
<dbReference type="PANTHER" id="PTHR11439">
    <property type="entry name" value="GAG-POL-RELATED RETROTRANSPOSON"/>
    <property type="match status" value="1"/>
</dbReference>
<accession>A0A329RGT5</accession>
<sequence length="167" mass="18462">MRVTYDEDECYELVQEVTIADMLKEHRMELADSVRDPIVEEWNGSIESGVSLLPVTGCTGMVTVSKFQSLVGSLLWIARCTWPGIVFAVHKALRRTHSPTTPDWKLATRIVRYLAGTRSLRQRMRGSREPGKPLEVIAYSDAGFAVDKEDSNSVTGGCVTVDGMAPS</sequence>
<dbReference type="EMBL" id="RCMI01000950">
    <property type="protein sequence ID" value="KAG2893621.1"/>
    <property type="molecule type" value="Genomic_DNA"/>
</dbReference>
<evidence type="ECO:0000313" key="3">
    <source>
        <dbReference type="EMBL" id="KAG2909512.1"/>
    </source>
</evidence>
<proteinExistence type="predicted"/>
<dbReference type="EMBL" id="RCML01000916">
    <property type="protein sequence ID" value="KAG2967662.1"/>
    <property type="molecule type" value="Genomic_DNA"/>
</dbReference>
<comment type="caution">
    <text evidence="6">The sequence shown here is derived from an EMBL/GenBank/DDBJ whole genome shotgun (WGS) entry which is preliminary data.</text>
</comment>
<evidence type="ECO:0000313" key="1">
    <source>
        <dbReference type="EMBL" id="KAG2841969.1"/>
    </source>
</evidence>
<dbReference type="EMBL" id="RCMV01001699">
    <property type="protein sequence ID" value="KAG3207582.1"/>
    <property type="molecule type" value="Genomic_DNA"/>
</dbReference>
<reference evidence="5" key="2">
    <citation type="submission" date="2018-05" db="EMBL/GenBank/DDBJ databases">
        <title>Effector identification in a new, highly contiguous assembly of the strawberry crown rot pathogen Phytophthora cactorum.</title>
        <authorList>
            <person name="Armitage A.D."/>
            <person name="Nellist C.F."/>
            <person name="Bates H."/>
            <person name="Vickerstaff R.J."/>
            <person name="Harrison R.J."/>
        </authorList>
    </citation>
    <scope>NUCLEOTIDE SEQUENCE</scope>
    <source>
        <strain evidence="1">15-7</strain>
        <strain evidence="2">4032</strain>
        <strain evidence="3">4040</strain>
        <strain evidence="4">P415</strain>
        <strain evidence="5">P421</strain>
    </source>
</reference>
<reference evidence="6 7" key="1">
    <citation type="submission" date="2018-01" db="EMBL/GenBank/DDBJ databases">
        <title>Draft genome of the strawberry crown rot pathogen Phytophthora cactorum.</title>
        <authorList>
            <person name="Armitage A.D."/>
            <person name="Lysoe E."/>
            <person name="Nellist C.F."/>
            <person name="Harrison R.J."/>
            <person name="Brurberg M.B."/>
        </authorList>
    </citation>
    <scope>NUCLEOTIDE SEQUENCE [LARGE SCALE GENOMIC DNA]</scope>
    <source>
        <strain evidence="6 7">10300</strain>
    </source>
</reference>
<dbReference type="Proteomes" id="UP000736787">
    <property type="component" value="Unassembled WGS sequence"/>
</dbReference>
<evidence type="ECO:0000313" key="2">
    <source>
        <dbReference type="EMBL" id="KAG2893621.1"/>
    </source>
</evidence>
<dbReference type="Proteomes" id="UP000735874">
    <property type="component" value="Unassembled WGS sequence"/>
</dbReference>
<dbReference type="STRING" id="29920.A0A329RGT5"/>
<protein>
    <recommendedName>
        <fullName evidence="8">Reverse transcriptase Ty1/copia-type domain-containing protein</fullName>
    </recommendedName>
</protein>
<organism evidence="6 7">
    <name type="scientific">Phytophthora cactorum</name>
    <dbReference type="NCBI Taxonomy" id="29920"/>
    <lineage>
        <taxon>Eukaryota</taxon>
        <taxon>Sar</taxon>
        <taxon>Stramenopiles</taxon>
        <taxon>Oomycota</taxon>
        <taxon>Peronosporomycetes</taxon>
        <taxon>Peronosporales</taxon>
        <taxon>Peronosporaceae</taxon>
        <taxon>Phytophthora</taxon>
    </lineage>
</organism>
<dbReference type="Proteomes" id="UP000760860">
    <property type="component" value="Unassembled WGS sequence"/>
</dbReference>
<evidence type="ECO:0000313" key="4">
    <source>
        <dbReference type="EMBL" id="KAG2967662.1"/>
    </source>
</evidence>